<dbReference type="InterPro" id="IPR013094">
    <property type="entry name" value="AB_hydrolase_3"/>
</dbReference>
<dbReference type="SUPFAM" id="SSF53474">
    <property type="entry name" value="alpha/beta-Hydrolases"/>
    <property type="match status" value="1"/>
</dbReference>
<dbReference type="InterPro" id="IPR029058">
    <property type="entry name" value="AB_hydrolase_fold"/>
</dbReference>
<feature type="region of interest" description="Disordered" evidence="1">
    <location>
        <begin position="14"/>
        <end position="33"/>
    </location>
</feature>
<dbReference type="RefSeq" id="WP_067480939.1">
    <property type="nucleotide sequence ID" value="NZ_CP023074.1"/>
</dbReference>
<protein>
    <submittedName>
        <fullName evidence="2">Uncharacterized protein</fullName>
    </submittedName>
</protein>
<dbReference type="Pfam" id="PF07859">
    <property type="entry name" value="Abhydrolase_3"/>
    <property type="match status" value="1"/>
</dbReference>
<sequence length="332" mass="36469">MNIERKNLVGKLTSGSREELMPSSGQSNTESTPQTIVQMRDGMGWPAKDITTHSLLIENTVLKGHIPVRVYRKEKLKGKVLPVLVYYHGGGFFGGSIQNVEQICRTFADRADLAVVSVGYRLSPENPFPAGLMDCYKVVEVLATEGHLFHISSDKIFVAGDSAGGNLAISVAILDASIMTTGYVKKIVSYYPVVDLTSKGKGEFWDTRAIKTQSEEEKELVTEYINGFSSLEAQVEDWYCGASINRSNELISPLFASDKILSQLPPVKIIVGEFDPLRQQVESFAEKLLAAKTEGSMTVYPGVIHAFMDKIGIYDEAEEGILEGITFLKGDN</sequence>
<gene>
    <name evidence="2" type="ORF">A6E74_01330</name>
</gene>
<dbReference type="AlphaFoldDB" id="A0A179EV00"/>
<proteinExistence type="predicted"/>
<evidence type="ECO:0000313" key="3">
    <source>
        <dbReference type="Proteomes" id="UP000078516"/>
    </source>
</evidence>
<dbReference type="Gene3D" id="3.40.50.1820">
    <property type="entry name" value="alpha/beta hydrolase"/>
    <property type="match status" value="1"/>
</dbReference>
<dbReference type="KEGG" id="eth:CK496_08045"/>
<dbReference type="GO" id="GO:0019433">
    <property type="term" value="P:triglyceride catabolic process"/>
    <property type="evidence" value="ECO:0007669"/>
    <property type="project" value="TreeGrafter"/>
</dbReference>
<dbReference type="GO" id="GO:0005829">
    <property type="term" value="C:cytosol"/>
    <property type="evidence" value="ECO:0007669"/>
    <property type="project" value="TreeGrafter"/>
</dbReference>
<comment type="caution">
    <text evidence="2">The sequence shown here is derived from an EMBL/GenBank/DDBJ whole genome shotgun (WGS) entry which is preliminary data.</text>
</comment>
<dbReference type="PANTHER" id="PTHR23025">
    <property type="entry name" value="TRIACYLGLYCEROL LIPASE"/>
    <property type="match status" value="1"/>
</dbReference>
<evidence type="ECO:0000313" key="2">
    <source>
        <dbReference type="EMBL" id="OAQ57046.1"/>
    </source>
</evidence>
<dbReference type="GO" id="GO:0004806">
    <property type="term" value="F:triacylglycerol lipase activity"/>
    <property type="evidence" value="ECO:0007669"/>
    <property type="project" value="TreeGrafter"/>
</dbReference>
<dbReference type="PANTHER" id="PTHR23025:SF3">
    <property type="entry name" value="HORMONE-SENSITIVE LIPASE"/>
    <property type="match status" value="1"/>
</dbReference>
<evidence type="ECO:0000256" key="1">
    <source>
        <dbReference type="SAM" id="MobiDB-lite"/>
    </source>
</evidence>
<dbReference type="InterPro" id="IPR033140">
    <property type="entry name" value="Lipase_GDXG_put_SER_AS"/>
</dbReference>
<feature type="compositionally biased region" description="Polar residues" evidence="1">
    <location>
        <begin position="23"/>
        <end position="33"/>
    </location>
</feature>
<accession>A0A179EV00</accession>
<dbReference type="PROSITE" id="PS01174">
    <property type="entry name" value="LIPASE_GDXG_SER"/>
    <property type="match status" value="1"/>
</dbReference>
<dbReference type="GeneID" id="77487590"/>
<dbReference type="EMBL" id="LWMN01000001">
    <property type="protein sequence ID" value="OAQ57046.1"/>
    <property type="molecule type" value="Genomic_DNA"/>
</dbReference>
<dbReference type="Proteomes" id="UP000078516">
    <property type="component" value="Unassembled WGS sequence"/>
</dbReference>
<name>A0A179EV00_ENTTH</name>
<dbReference type="GO" id="GO:0004771">
    <property type="term" value="F:sterol ester esterase activity"/>
    <property type="evidence" value="ECO:0007669"/>
    <property type="project" value="TreeGrafter"/>
</dbReference>
<organism evidence="2 3">
    <name type="scientific">Enterococcus thailandicus</name>
    <dbReference type="NCBI Taxonomy" id="417368"/>
    <lineage>
        <taxon>Bacteria</taxon>
        <taxon>Bacillati</taxon>
        <taxon>Bacillota</taxon>
        <taxon>Bacilli</taxon>
        <taxon>Lactobacillales</taxon>
        <taxon>Enterococcaceae</taxon>
        <taxon>Enterococcus</taxon>
    </lineage>
</organism>
<keyword evidence="3" id="KW-1185">Reference proteome</keyword>
<reference evidence="2 3" key="1">
    <citation type="submission" date="2016-04" db="EMBL/GenBank/DDBJ databases">
        <title>Draft genome of an Enterococcus thailandicus strain isolated from bovine feces.</title>
        <authorList>
            <person name="Beukers A.G."/>
            <person name="Zaheer R."/>
            <person name="Goji N."/>
            <person name="Cook S.R."/>
            <person name="Amoako K."/>
            <person name="Chaves A.V."/>
            <person name="Ward M.P."/>
            <person name="Mcallister T.A."/>
        </authorList>
    </citation>
    <scope>NUCLEOTIDE SEQUENCE [LARGE SCALE GENOMIC DNA]</scope>
    <source>
        <strain evidence="2 3">F0711D 46</strain>
    </source>
</reference>